<protein>
    <submittedName>
        <fullName evidence="1">Uncharacterized protein</fullName>
    </submittedName>
</protein>
<dbReference type="AlphaFoldDB" id="J9EW91"/>
<sequence length="99" mass="11371">MTGHSDLKANNQTYVLTSSLRKKRSKRLVDQPVYFRSAQDTMVKNFASQKIITPQRTSHLFPHSEHALIDCTEIHKSINNNMSREEGEMGQINKRDVGK</sequence>
<proteinExistence type="predicted"/>
<dbReference type="Proteomes" id="UP000004810">
    <property type="component" value="Unassembled WGS sequence"/>
</dbReference>
<organism evidence="1 2">
    <name type="scientific">Wuchereria bancrofti</name>
    <dbReference type="NCBI Taxonomy" id="6293"/>
    <lineage>
        <taxon>Eukaryota</taxon>
        <taxon>Metazoa</taxon>
        <taxon>Ecdysozoa</taxon>
        <taxon>Nematoda</taxon>
        <taxon>Chromadorea</taxon>
        <taxon>Rhabditida</taxon>
        <taxon>Spirurina</taxon>
        <taxon>Spiruromorpha</taxon>
        <taxon>Filarioidea</taxon>
        <taxon>Onchocercidae</taxon>
        <taxon>Wuchereria</taxon>
    </lineage>
</organism>
<comment type="caution">
    <text evidence="1">The sequence shown here is derived from an EMBL/GenBank/DDBJ whole genome shotgun (WGS) entry which is preliminary data.</text>
</comment>
<evidence type="ECO:0000313" key="1">
    <source>
        <dbReference type="EMBL" id="EJW86876.1"/>
    </source>
</evidence>
<accession>J9EW91</accession>
<reference evidence="2" key="1">
    <citation type="submission" date="2012-08" db="EMBL/GenBank/DDBJ databases">
        <title>The Genome Sequence of Wuchereria bancrofti.</title>
        <authorList>
            <person name="Nutman T.B."/>
            <person name="Fink D.L."/>
            <person name="Russ C."/>
            <person name="Young S."/>
            <person name="Zeng Q."/>
            <person name="Koehrsen M."/>
            <person name="Alvarado L."/>
            <person name="Berlin A."/>
            <person name="Chapman S.B."/>
            <person name="Chen Z."/>
            <person name="Freedman E."/>
            <person name="Gellesch M."/>
            <person name="Goldberg J."/>
            <person name="Griggs A."/>
            <person name="Gujja S."/>
            <person name="Heilman E.R."/>
            <person name="Heiman D."/>
            <person name="Hepburn T."/>
            <person name="Howarth C."/>
            <person name="Jen D."/>
            <person name="Larson L."/>
            <person name="Lewis B."/>
            <person name="Mehta T."/>
            <person name="Park D."/>
            <person name="Pearson M."/>
            <person name="Roberts A."/>
            <person name="Saif S."/>
            <person name="Shea T."/>
            <person name="Shenoy N."/>
            <person name="Sisk P."/>
            <person name="Stolte C."/>
            <person name="Sykes S."/>
            <person name="Walk T."/>
            <person name="White J."/>
            <person name="Yandava C."/>
            <person name="Haas B."/>
            <person name="Henn M.R."/>
            <person name="Nusbaum C."/>
            <person name="Birren B."/>
        </authorList>
    </citation>
    <scope>NUCLEOTIDE SEQUENCE [LARGE SCALE GENOMIC DNA]</scope>
    <source>
        <strain evidence="2">NA</strain>
    </source>
</reference>
<evidence type="ECO:0000313" key="2">
    <source>
        <dbReference type="Proteomes" id="UP000004810"/>
    </source>
</evidence>
<gene>
    <name evidence="1" type="ORF">WUBG_02213</name>
</gene>
<name>J9EW91_WUCBA</name>
<dbReference type="EMBL" id="ADBV01000572">
    <property type="protein sequence ID" value="EJW86876.1"/>
    <property type="molecule type" value="Genomic_DNA"/>
</dbReference>